<sequence>MAPTKTSKGKARLTPKSTSPSPDTPPKPFQVAPPSLNPLTETLDPSHIYISHLDPRPSPFKRKIFLVPVAMNLLVLALFILRLRHIFPWYLQLLLSLSGQENPTTLRFTDLTTSQYLWVLLRRASTFLLDFTLAIFVWPWPYEFLIGSPLTGSPCHWRYKVGFRPSEIYLRRSRKWDVEILGKGKDLLANDDLRKVFWNHIRSATSPMLLQQKTGYLTMDADWDLDWAGMVAATELADKKVIDERVFGTLVLVYHENFGWLSIDLSDTGAKPGTKEDERRKQVFKFRDALTAIGQEDLFFRWIEVVQFETGRPGGFTEERQVEVAQKIRDMFKEKGVDFDEFWKEAVGTEGLAGMP</sequence>
<keyword evidence="2" id="KW-0472">Membrane</keyword>
<accession>A0A090CTP2</accession>
<evidence type="ECO:0000256" key="1">
    <source>
        <dbReference type="SAM" id="MobiDB-lite"/>
    </source>
</evidence>
<organism evidence="3 4">
    <name type="scientific">Podospora anserina (strain S / ATCC MYA-4624 / DSM 980 / FGSC 10383)</name>
    <name type="common">Pleurage anserina</name>
    <dbReference type="NCBI Taxonomy" id="515849"/>
    <lineage>
        <taxon>Eukaryota</taxon>
        <taxon>Fungi</taxon>
        <taxon>Dikarya</taxon>
        <taxon>Ascomycota</taxon>
        <taxon>Pezizomycotina</taxon>
        <taxon>Sordariomycetes</taxon>
        <taxon>Sordariomycetidae</taxon>
        <taxon>Sordariales</taxon>
        <taxon>Podosporaceae</taxon>
        <taxon>Podospora</taxon>
        <taxon>Podospora anserina</taxon>
    </lineage>
</organism>
<proteinExistence type="predicted"/>
<reference evidence="4" key="2">
    <citation type="journal article" date="2014" name="Genetics">
        <title>Maintaining two mating types: Structure of the mating type locus and its role in heterokaryosis in Podospora anserina.</title>
        <authorList>
            <person name="Grognet P."/>
            <person name="Bidard F."/>
            <person name="Kuchly C."/>
            <person name="Tong L.C.H."/>
            <person name="Coppin E."/>
            <person name="Benkhali J.A."/>
            <person name="Couloux A."/>
            <person name="Wincker P."/>
            <person name="Debuchy R."/>
            <person name="Silar P."/>
        </authorList>
    </citation>
    <scope>GENOME REANNOTATION</scope>
    <source>
        <strain evidence="4">S / ATCC MYA-4624 / DSM 980 / FGSC 10383</strain>
    </source>
</reference>
<feature type="transmembrane region" description="Helical" evidence="2">
    <location>
        <begin position="64"/>
        <end position="87"/>
    </location>
</feature>
<evidence type="ECO:0000313" key="4">
    <source>
        <dbReference type="Proteomes" id="UP000001197"/>
    </source>
</evidence>
<dbReference type="eggNOG" id="ENOG502SKGP">
    <property type="taxonomic scope" value="Eukaryota"/>
</dbReference>
<evidence type="ECO:0000256" key="2">
    <source>
        <dbReference type="SAM" id="Phobius"/>
    </source>
</evidence>
<dbReference type="EMBL" id="FO904940">
    <property type="protein sequence ID" value="CDP29954.1"/>
    <property type="molecule type" value="Genomic_DNA"/>
</dbReference>
<evidence type="ECO:0000313" key="3">
    <source>
        <dbReference type="EMBL" id="CDP29954.1"/>
    </source>
</evidence>
<dbReference type="InParanoid" id="A0A090CTP2"/>
<dbReference type="STRING" id="515849.A0A090CTP2"/>
<keyword evidence="2" id="KW-0812">Transmembrane</keyword>
<keyword evidence="2" id="KW-1133">Transmembrane helix</keyword>
<feature type="region of interest" description="Disordered" evidence="1">
    <location>
        <begin position="1"/>
        <end position="31"/>
    </location>
</feature>
<reference evidence="3 4" key="1">
    <citation type="journal article" date="2008" name="Genome Biol.">
        <title>The genome sequence of the model ascomycete fungus Podospora anserina.</title>
        <authorList>
            <person name="Espagne E."/>
            <person name="Lespinet O."/>
            <person name="Malagnac F."/>
            <person name="Da Silva C."/>
            <person name="Jaillon O."/>
            <person name="Porcel B.M."/>
            <person name="Couloux A."/>
            <person name="Aury J.-M."/>
            <person name="Segurens B."/>
            <person name="Poulain J."/>
            <person name="Anthouard V."/>
            <person name="Grossetete S."/>
            <person name="Khalili H."/>
            <person name="Coppin E."/>
            <person name="Dequard-Chablat M."/>
            <person name="Picard M."/>
            <person name="Contamine V."/>
            <person name="Arnaise S."/>
            <person name="Bourdais A."/>
            <person name="Berteaux-Lecellier V."/>
            <person name="Gautheret D."/>
            <person name="de Vries R.P."/>
            <person name="Battaglia E."/>
            <person name="Coutinho P.M."/>
            <person name="Danchin E.G.J."/>
            <person name="Henrissat B."/>
            <person name="El Khoury R."/>
            <person name="Sainsard-Chanet A."/>
            <person name="Boivin A."/>
            <person name="Pinan-Lucarre B."/>
            <person name="Sellem C.H."/>
            <person name="Debuchy R."/>
            <person name="Wincker P."/>
            <person name="Weissenbach J."/>
            <person name="Silar P."/>
        </authorList>
    </citation>
    <scope>NUCLEOTIDE SEQUENCE [LARGE SCALE GENOMIC DNA]</scope>
    <source>
        <strain evidence="4">S / ATCC MYA-4624 / DSM 980 / FGSC 10383</strain>
    </source>
</reference>
<dbReference type="AlphaFoldDB" id="A0A090CTP2"/>
<protein>
    <submittedName>
        <fullName evidence="3">Uncharacterized protein</fullName>
    </submittedName>
</protein>
<name>A0A090CTP2_PODAN</name>
<keyword evidence="4" id="KW-1185">Reference proteome</keyword>
<dbReference type="Proteomes" id="UP000001197">
    <property type="component" value="Chromosome 5"/>
</dbReference>